<comment type="caution">
    <text evidence="1">The sequence shown here is derived from an EMBL/GenBank/DDBJ whole genome shotgun (WGS) entry which is preliminary data.</text>
</comment>
<dbReference type="AlphaFoldDB" id="A0AAW9JRK3"/>
<evidence type="ECO:0000313" key="1">
    <source>
        <dbReference type="EMBL" id="MDZ5759380.1"/>
    </source>
</evidence>
<protein>
    <recommendedName>
        <fullName evidence="3">Phage protein</fullName>
    </recommendedName>
</protein>
<dbReference type="Proteomes" id="UP001290462">
    <property type="component" value="Unassembled WGS sequence"/>
</dbReference>
<dbReference type="RefSeq" id="WP_322809219.1">
    <property type="nucleotide sequence ID" value="NZ_JAVBVO010000003.1"/>
</dbReference>
<evidence type="ECO:0000313" key="2">
    <source>
        <dbReference type="Proteomes" id="UP001290462"/>
    </source>
</evidence>
<proteinExistence type="predicted"/>
<reference evidence="1" key="1">
    <citation type="submission" date="2023-08" db="EMBL/GenBank/DDBJ databases">
        <title>Genomic characterization of piscicolin 126 produced by Carnobacterium maltaromaticum CM22 strain isolated from salmon (Salmo salar).</title>
        <authorList>
            <person name="Gonzalez-Gragera E."/>
            <person name="Garcia-Lopez J.D."/>
            <person name="Teso-Perez C."/>
            <person name="Gimenez-Hernandez I."/>
            <person name="Peralta-Sanchez J.M."/>
            <person name="Valdivia E."/>
            <person name="Montalban-Lopez M."/>
            <person name="Martin-Platero A.M."/>
            <person name="Banos A."/>
            <person name="Martinez-Bueno M."/>
        </authorList>
    </citation>
    <scope>NUCLEOTIDE SEQUENCE</scope>
    <source>
        <strain evidence="1">CM22</strain>
    </source>
</reference>
<sequence>MKKIITVQTQMKLIGDAVEKYNEYEMKDAAAVYALPTIRKHADIKTEKIEGIYGAELKIRSSINLLTKGDHVCKSEEVMKFLEKAECDFNDSIEVLLGTVDYILDKKSKENFSKEEIEKYENMVMYLKGFLEGVSGRMK</sequence>
<gene>
    <name evidence="1" type="ORF">RAK27_11965</name>
</gene>
<accession>A0AAW9JRK3</accession>
<organism evidence="1 2">
    <name type="scientific">Carnobacterium maltaromaticum</name>
    <name type="common">Carnobacterium piscicola</name>
    <dbReference type="NCBI Taxonomy" id="2751"/>
    <lineage>
        <taxon>Bacteria</taxon>
        <taxon>Bacillati</taxon>
        <taxon>Bacillota</taxon>
        <taxon>Bacilli</taxon>
        <taxon>Lactobacillales</taxon>
        <taxon>Carnobacteriaceae</taxon>
        <taxon>Carnobacterium</taxon>
    </lineage>
</organism>
<name>A0AAW9JRK3_CARML</name>
<evidence type="ECO:0008006" key="3">
    <source>
        <dbReference type="Google" id="ProtNLM"/>
    </source>
</evidence>
<dbReference type="EMBL" id="JAVBVO010000003">
    <property type="protein sequence ID" value="MDZ5759380.1"/>
    <property type="molecule type" value="Genomic_DNA"/>
</dbReference>